<dbReference type="EMBL" id="CAAALY010042765">
    <property type="protein sequence ID" value="VEL19689.1"/>
    <property type="molecule type" value="Genomic_DNA"/>
</dbReference>
<protein>
    <submittedName>
        <fullName evidence="2">Uncharacterized protein</fullName>
    </submittedName>
</protein>
<dbReference type="AlphaFoldDB" id="A0A448WTA1"/>
<reference evidence="2" key="1">
    <citation type="submission" date="2018-11" db="EMBL/GenBank/DDBJ databases">
        <authorList>
            <consortium name="Pathogen Informatics"/>
        </authorList>
    </citation>
    <scope>NUCLEOTIDE SEQUENCE</scope>
</reference>
<sequence length="169" mass="18223">MAQARLTKAPYRPSAQHNTAQTFRFHFGQSLGFRTRAPPQRGKDVGESTGLASPSPIGCCCCCCCRCRCCCCLCLASPRLASPRLSLPVSSRFVSFRRIGTVLGRPWSVVRRPKQLARSVPGLDVYDKEAGGEVSPLSIAQSEPARPNPHRLSLARPGPAWSSLADVAA</sequence>
<keyword evidence="3" id="KW-1185">Reference proteome</keyword>
<organism evidence="2 3">
    <name type="scientific">Protopolystoma xenopodis</name>
    <dbReference type="NCBI Taxonomy" id="117903"/>
    <lineage>
        <taxon>Eukaryota</taxon>
        <taxon>Metazoa</taxon>
        <taxon>Spiralia</taxon>
        <taxon>Lophotrochozoa</taxon>
        <taxon>Platyhelminthes</taxon>
        <taxon>Monogenea</taxon>
        <taxon>Polyopisthocotylea</taxon>
        <taxon>Polystomatidea</taxon>
        <taxon>Polystomatidae</taxon>
        <taxon>Protopolystoma</taxon>
    </lineage>
</organism>
<evidence type="ECO:0000256" key="1">
    <source>
        <dbReference type="SAM" id="MobiDB-lite"/>
    </source>
</evidence>
<accession>A0A448WTA1</accession>
<proteinExistence type="predicted"/>
<evidence type="ECO:0000313" key="2">
    <source>
        <dbReference type="EMBL" id="VEL19689.1"/>
    </source>
</evidence>
<evidence type="ECO:0000313" key="3">
    <source>
        <dbReference type="Proteomes" id="UP000784294"/>
    </source>
</evidence>
<comment type="caution">
    <text evidence="2">The sequence shown here is derived from an EMBL/GenBank/DDBJ whole genome shotgun (WGS) entry which is preliminary data.</text>
</comment>
<feature type="region of interest" description="Disordered" evidence="1">
    <location>
        <begin position="137"/>
        <end position="169"/>
    </location>
</feature>
<gene>
    <name evidence="2" type="ORF">PXEA_LOCUS13129</name>
</gene>
<name>A0A448WTA1_9PLAT</name>
<dbReference type="Proteomes" id="UP000784294">
    <property type="component" value="Unassembled WGS sequence"/>
</dbReference>